<dbReference type="EMBL" id="JACIJF010000011">
    <property type="protein sequence ID" value="MBB5711998.1"/>
    <property type="molecule type" value="Genomic_DNA"/>
</dbReference>
<evidence type="ECO:0000313" key="2">
    <source>
        <dbReference type="Proteomes" id="UP000527143"/>
    </source>
</evidence>
<organism evidence="1 2">
    <name type="scientific">Sphingomonas xinjiangensis</name>
    <dbReference type="NCBI Taxonomy" id="643568"/>
    <lineage>
        <taxon>Bacteria</taxon>
        <taxon>Pseudomonadati</taxon>
        <taxon>Pseudomonadota</taxon>
        <taxon>Alphaproteobacteria</taxon>
        <taxon>Sphingomonadales</taxon>
        <taxon>Sphingomonadaceae</taxon>
        <taxon>Sphingomonas</taxon>
    </lineage>
</organism>
<gene>
    <name evidence="1" type="ORF">FHT02_003251</name>
</gene>
<proteinExistence type="predicted"/>
<name>A0A840YL43_9SPHN</name>
<sequence length="31" mass="3105">MLRSLMIGAVSFGLTAVTILATATQGAPLLS</sequence>
<protein>
    <submittedName>
        <fullName evidence="1">Uncharacterized protein</fullName>
    </submittedName>
</protein>
<dbReference type="AlphaFoldDB" id="A0A840YL43"/>
<evidence type="ECO:0000313" key="1">
    <source>
        <dbReference type="EMBL" id="MBB5711998.1"/>
    </source>
</evidence>
<accession>A0A840YL43</accession>
<comment type="caution">
    <text evidence="1">The sequence shown here is derived from an EMBL/GenBank/DDBJ whole genome shotgun (WGS) entry which is preliminary data.</text>
</comment>
<reference evidence="1 2" key="1">
    <citation type="submission" date="2020-08" db="EMBL/GenBank/DDBJ databases">
        <title>Genomic Encyclopedia of Type Strains, Phase IV (KMG-IV): sequencing the most valuable type-strain genomes for metagenomic binning, comparative biology and taxonomic classification.</title>
        <authorList>
            <person name="Goeker M."/>
        </authorList>
    </citation>
    <scope>NUCLEOTIDE SEQUENCE [LARGE SCALE GENOMIC DNA]</scope>
    <source>
        <strain evidence="1 2">DSM 26736</strain>
    </source>
</reference>
<keyword evidence="2" id="KW-1185">Reference proteome</keyword>
<dbReference type="Proteomes" id="UP000527143">
    <property type="component" value="Unassembled WGS sequence"/>
</dbReference>